<protein>
    <submittedName>
        <fullName evidence="2">EMB2743</fullName>
    </submittedName>
</protein>
<dbReference type="Pfam" id="PF07734">
    <property type="entry name" value="FBA_1"/>
    <property type="match status" value="1"/>
</dbReference>
<evidence type="ECO:0000313" key="2">
    <source>
        <dbReference type="EMBL" id="OAP01446.1"/>
    </source>
</evidence>
<organism evidence="2 3">
    <name type="scientific">Arabidopsis thaliana</name>
    <name type="common">Mouse-ear cress</name>
    <dbReference type="NCBI Taxonomy" id="3702"/>
    <lineage>
        <taxon>Eukaryota</taxon>
        <taxon>Viridiplantae</taxon>
        <taxon>Streptophyta</taxon>
        <taxon>Embryophyta</taxon>
        <taxon>Tracheophyta</taxon>
        <taxon>Spermatophyta</taxon>
        <taxon>Magnoliopsida</taxon>
        <taxon>eudicotyledons</taxon>
        <taxon>Gunneridae</taxon>
        <taxon>Pentapetalae</taxon>
        <taxon>rosids</taxon>
        <taxon>malvids</taxon>
        <taxon>Brassicales</taxon>
        <taxon>Brassicaceae</taxon>
        <taxon>Camelineae</taxon>
        <taxon>Arabidopsis</taxon>
    </lineage>
</organism>
<dbReference type="InterPro" id="IPR006527">
    <property type="entry name" value="F-box-assoc_dom_typ1"/>
</dbReference>
<evidence type="ECO:0000259" key="1">
    <source>
        <dbReference type="Pfam" id="PF07734"/>
    </source>
</evidence>
<proteinExistence type="predicted"/>
<dbReference type="EMBL" id="LUHQ01000003">
    <property type="protein sequence ID" value="OAP01446.1"/>
    <property type="molecule type" value="Genomic_DNA"/>
</dbReference>
<comment type="caution">
    <text evidence="2">The sequence shown here is derived from an EMBL/GenBank/DDBJ whole genome shotgun (WGS) entry which is preliminary data.</text>
</comment>
<gene>
    <name evidence="2" type="ordered locus">AXX17_At3g27240</name>
</gene>
<accession>A0A178V6A3</accession>
<sequence length="106" mass="12028">MEIWITSTIEPNAVSWNSKVFLSVSIRKLIGPPFQFCLGSFFIDEEKKVAVVFDKDYKDKRNIAYIIGDFGVDGSFKEGISENQPTQCVTHLCALMFQLPSLVQFN</sequence>
<dbReference type="AlphaFoldDB" id="A0A178V6A3"/>
<reference evidence="3" key="1">
    <citation type="journal article" date="2016" name="Proc. Natl. Acad. Sci. U.S.A.">
        <title>Chromosome-level assembly of Arabidopsis thaliana Ler reveals the extent of translocation and inversion polymorphisms.</title>
        <authorList>
            <person name="Zapata L."/>
            <person name="Ding J."/>
            <person name="Willing E.M."/>
            <person name="Hartwig B."/>
            <person name="Bezdan D."/>
            <person name="Jiao W.B."/>
            <person name="Patel V."/>
            <person name="Velikkakam James G."/>
            <person name="Koornneef M."/>
            <person name="Ossowski S."/>
            <person name="Schneeberger K."/>
        </authorList>
    </citation>
    <scope>NUCLEOTIDE SEQUENCE [LARGE SCALE GENOMIC DNA]</scope>
    <source>
        <strain evidence="3">cv. Landsberg erecta</strain>
    </source>
</reference>
<name>A0A178V6A3_ARATH</name>
<dbReference type="Proteomes" id="UP000078284">
    <property type="component" value="Chromosome 3"/>
</dbReference>
<evidence type="ECO:0000313" key="3">
    <source>
        <dbReference type="Proteomes" id="UP000078284"/>
    </source>
</evidence>
<feature type="domain" description="F-box associated beta-propeller type 1" evidence="1">
    <location>
        <begin position="1"/>
        <end position="104"/>
    </location>
</feature>